<protein>
    <recommendedName>
        <fullName evidence="2">F-box domain-containing protein</fullName>
    </recommendedName>
</protein>
<organism evidence="3 4">
    <name type="scientific">Podospora didyma</name>
    <dbReference type="NCBI Taxonomy" id="330526"/>
    <lineage>
        <taxon>Eukaryota</taxon>
        <taxon>Fungi</taxon>
        <taxon>Dikarya</taxon>
        <taxon>Ascomycota</taxon>
        <taxon>Pezizomycotina</taxon>
        <taxon>Sordariomycetes</taxon>
        <taxon>Sordariomycetidae</taxon>
        <taxon>Sordariales</taxon>
        <taxon>Podosporaceae</taxon>
        <taxon>Podospora</taxon>
    </lineage>
</organism>
<dbReference type="PROSITE" id="PS50181">
    <property type="entry name" value="FBOX"/>
    <property type="match status" value="1"/>
</dbReference>
<feature type="compositionally biased region" description="Low complexity" evidence="1">
    <location>
        <begin position="440"/>
        <end position="472"/>
    </location>
</feature>
<evidence type="ECO:0000256" key="1">
    <source>
        <dbReference type="SAM" id="MobiDB-lite"/>
    </source>
</evidence>
<evidence type="ECO:0000313" key="3">
    <source>
        <dbReference type="EMBL" id="KAK3381875.1"/>
    </source>
</evidence>
<feature type="domain" description="F-box" evidence="2">
    <location>
        <begin position="1"/>
        <end position="47"/>
    </location>
</feature>
<dbReference type="InterPro" id="IPR036047">
    <property type="entry name" value="F-box-like_dom_sf"/>
</dbReference>
<evidence type="ECO:0000313" key="4">
    <source>
        <dbReference type="Proteomes" id="UP001285441"/>
    </source>
</evidence>
<dbReference type="CDD" id="cd09917">
    <property type="entry name" value="F-box_SF"/>
    <property type="match status" value="1"/>
</dbReference>
<keyword evidence="4" id="KW-1185">Reference proteome</keyword>
<dbReference type="Proteomes" id="UP001285441">
    <property type="component" value="Unassembled WGS sequence"/>
</dbReference>
<sequence>MAPLEEIPFDVLFEVVKHLDYASVLALSQANSALHESIHPDALCSRAAKTEFYLTVERLPQHDGRLACFSCWKLVPLERFSDKQRKGPKGKLGESSSKRMTRFCWDCGLEKRLHPHLRAIRKGKFRYYPCHQCGEARLRSERCMQLPWRDEDGVQGTICTDWLQEQPKKVSRLEALPREVQECIFGFLDSPLDYIKLARTNRHFRSVVDLAASCPLSKRYEFAKVRLERINQDRRRNVLAGICFGCFAVKGRDSFHMEYPPAILGNNPHLWLPHWNRRCNACVGFMHGHGGKSQHQTEAGAAALERFNQQAYCEKCDEMYYLGERQCPCEVRRARSMRWARLKLESEERRKNRAACTPENKDLLSADGYQGDFVRWMEVVGMHEAWMPATLCSDSTQRLALPAAATFMHVASSHEGESEGNDEDVYGLWVKAVALIGNDSDASSEGSSADQSSISAGAGAGGAAADTAATASVGEPASNSTPPAVDASSHRSDKQRPRSRHLAYFFGVEMTTAERSLSLHIQRFDGWEQRVLARKQQRQQERSGILKKLAGRLRGVQGLWGMGLSRREEV</sequence>
<name>A0AAE0NI39_9PEZI</name>
<reference evidence="3" key="1">
    <citation type="journal article" date="2023" name="Mol. Phylogenet. Evol.">
        <title>Genome-scale phylogeny and comparative genomics of the fungal order Sordariales.</title>
        <authorList>
            <person name="Hensen N."/>
            <person name="Bonometti L."/>
            <person name="Westerberg I."/>
            <person name="Brannstrom I.O."/>
            <person name="Guillou S."/>
            <person name="Cros-Aarteil S."/>
            <person name="Calhoun S."/>
            <person name="Haridas S."/>
            <person name="Kuo A."/>
            <person name="Mondo S."/>
            <person name="Pangilinan J."/>
            <person name="Riley R."/>
            <person name="LaButti K."/>
            <person name="Andreopoulos B."/>
            <person name="Lipzen A."/>
            <person name="Chen C."/>
            <person name="Yan M."/>
            <person name="Daum C."/>
            <person name="Ng V."/>
            <person name="Clum A."/>
            <person name="Steindorff A."/>
            <person name="Ohm R.A."/>
            <person name="Martin F."/>
            <person name="Silar P."/>
            <person name="Natvig D.O."/>
            <person name="Lalanne C."/>
            <person name="Gautier V."/>
            <person name="Ament-Velasquez S.L."/>
            <person name="Kruys A."/>
            <person name="Hutchinson M.I."/>
            <person name="Powell A.J."/>
            <person name="Barry K."/>
            <person name="Miller A.N."/>
            <person name="Grigoriev I.V."/>
            <person name="Debuchy R."/>
            <person name="Gladieux P."/>
            <person name="Hiltunen Thoren M."/>
            <person name="Johannesson H."/>
        </authorList>
    </citation>
    <scope>NUCLEOTIDE SEQUENCE</scope>
    <source>
        <strain evidence="3">CBS 232.78</strain>
    </source>
</reference>
<dbReference type="EMBL" id="JAULSW010000005">
    <property type="protein sequence ID" value="KAK3381875.1"/>
    <property type="molecule type" value="Genomic_DNA"/>
</dbReference>
<reference evidence="3" key="2">
    <citation type="submission" date="2023-06" db="EMBL/GenBank/DDBJ databases">
        <authorList>
            <consortium name="Lawrence Berkeley National Laboratory"/>
            <person name="Haridas S."/>
            <person name="Hensen N."/>
            <person name="Bonometti L."/>
            <person name="Westerberg I."/>
            <person name="Brannstrom I.O."/>
            <person name="Guillou S."/>
            <person name="Cros-Aarteil S."/>
            <person name="Calhoun S."/>
            <person name="Kuo A."/>
            <person name="Mondo S."/>
            <person name="Pangilinan J."/>
            <person name="Riley R."/>
            <person name="LaButti K."/>
            <person name="Andreopoulos B."/>
            <person name="Lipzen A."/>
            <person name="Chen C."/>
            <person name="Yanf M."/>
            <person name="Daum C."/>
            <person name="Ng V."/>
            <person name="Clum A."/>
            <person name="Steindorff A."/>
            <person name="Ohm R."/>
            <person name="Martin F."/>
            <person name="Silar P."/>
            <person name="Natvig D."/>
            <person name="Lalanne C."/>
            <person name="Gautier V."/>
            <person name="Ament-velasquez S.L."/>
            <person name="Kruys A."/>
            <person name="Hutchinson M.I."/>
            <person name="Powell A.J."/>
            <person name="Barry K."/>
            <person name="Miller A.N."/>
            <person name="Grigoriev I.V."/>
            <person name="Debuchy R."/>
            <person name="Gladieux P."/>
            <person name="Thoren M.H."/>
            <person name="Johannesson H."/>
        </authorList>
    </citation>
    <scope>NUCLEOTIDE SEQUENCE</scope>
    <source>
        <strain evidence="3">CBS 232.78</strain>
    </source>
</reference>
<dbReference type="SUPFAM" id="SSF81383">
    <property type="entry name" value="F-box domain"/>
    <property type="match status" value="2"/>
</dbReference>
<dbReference type="InterPro" id="IPR001810">
    <property type="entry name" value="F-box_dom"/>
</dbReference>
<dbReference type="SMART" id="SM00256">
    <property type="entry name" value="FBOX"/>
    <property type="match status" value="2"/>
</dbReference>
<feature type="region of interest" description="Disordered" evidence="1">
    <location>
        <begin position="440"/>
        <end position="498"/>
    </location>
</feature>
<comment type="caution">
    <text evidence="3">The sequence shown here is derived from an EMBL/GenBank/DDBJ whole genome shotgun (WGS) entry which is preliminary data.</text>
</comment>
<proteinExistence type="predicted"/>
<accession>A0AAE0NI39</accession>
<gene>
    <name evidence="3" type="ORF">B0H63DRAFT_451165</name>
</gene>
<evidence type="ECO:0000259" key="2">
    <source>
        <dbReference type="PROSITE" id="PS50181"/>
    </source>
</evidence>
<dbReference type="AlphaFoldDB" id="A0AAE0NI39"/>